<dbReference type="KEGG" id="spar:SPRG_18620"/>
<dbReference type="AlphaFoldDB" id="A0A067BM90"/>
<dbReference type="Proteomes" id="UP000030745">
    <property type="component" value="Unassembled WGS sequence"/>
</dbReference>
<dbReference type="EMBL" id="KK584525">
    <property type="protein sequence ID" value="KDO15842.1"/>
    <property type="molecule type" value="Genomic_DNA"/>
</dbReference>
<keyword evidence="2" id="KW-1185">Reference proteome</keyword>
<organism evidence="1 2">
    <name type="scientific">Saprolegnia parasitica (strain CBS 223.65)</name>
    <dbReference type="NCBI Taxonomy" id="695850"/>
    <lineage>
        <taxon>Eukaryota</taxon>
        <taxon>Sar</taxon>
        <taxon>Stramenopiles</taxon>
        <taxon>Oomycota</taxon>
        <taxon>Saprolegniomycetes</taxon>
        <taxon>Saprolegniales</taxon>
        <taxon>Saprolegniaceae</taxon>
        <taxon>Saprolegnia</taxon>
    </lineage>
</organism>
<accession>A0A067BM90</accession>
<feature type="non-terminal residue" evidence="1">
    <location>
        <position position="169"/>
    </location>
</feature>
<evidence type="ECO:0000313" key="2">
    <source>
        <dbReference type="Proteomes" id="UP000030745"/>
    </source>
</evidence>
<protein>
    <submittedName>
        <fullName evidence="1">Uncharacterized protein</fullName>
    </submittedName>
</protein>
<dbReference type="RefSeq" id="XP_012213450.1">
    <property type="nucleotide sequence ID" value="XM_012358060.1"/>
</dbReference>
<gene>
    <name evidence="1" type="ORF">SPRG_18620</name>
</gene>
<feature type="non-terminal residue" evidence="1">
    <location>
        <position position="1"/>
    </location>
</feature>
<sequence>TLSISSVPTTSSAVMRKSPLFQSSRDTSSTSTKSLAKVLHYRRPVHAARCQRHYFAGGRPAAVFCLVPEQGSRRAHPRRRSKMALKRFAQCDPKYLDNCAERYAYSGGSLRILCSNPKIEFDLAEPPLRALERSLDRDRPSFIDAIRRTYIKSITRDEDYLNLLDGDAS</sequence>
<dbReference type="GeneID" id="24140143"/>
<dbReference type="VEuPathDB" id="FungiDB:SPRG_18620"/>
<name>A0A067BM90_SAPPC</name>
<proteinExistence type="predicted"/>
<evidence type="ECO:0000313" key="1">
    <source>
        <dbReference type="EMBL" id="KDO15842.1"/>
    </source>
</evidence>
<reference evidence="1 2" key="1">
    <citation type="journal article" date="2013" name="PLoS Genet.">
        <title>Distinctive expansion of potential virulence genes in the genome of the oomycete fish pathogen Saprolegnia parasitica.</title>
        <authorList>
            <person name="Jiang R.H."/>
            <person name="de Bruijn I."/>
            <person name="Haas B.J."/>
            <person name="Belmonte R."/>
            <person name="Lobach L."/>
            <person name="Christie J."/>
            <person name="van den Ackerveken G."/>
            <person name="Bottin A."/>
            <person name="Bulone V."/>
            <person name="Diaz-Moreno S.M."/>
            <person name="Dumas B."/>
            <person name="Fan L."/>
            <person name="Gaulin E."/>
            <person name="Govers F."/>
            <person name="Grenville-Briggs L.J."/>
            <person name="Horner N.R."/>
            <person name="Levin J.Z."/>
            <person name="Mammella M."/>
            <person name="Meijer H.J."/>
            <person name="Morris P."/>
            <person name="Nusbaum C."/>
            <person name="Oome S."/>
            <person name="Phillips A.J."/>
            <person name="van Rooyen D."/>
            <person name="Rzeszutek E."/>
            <person name="Saraiva M."/>
            <person name="Secombes C.J."/>
            <person name="Seidl M.F."/>
            <person name="Snel B."/>
            <person name="Stassen J.H."/>
            <person name="Sykes S."/>
            <person name="Tripathy S."/>
            <person name="van den Berg H."/>
            <person name="Vega-Arreguin J.C."/>
            <person name="Wawra S."/>
            <person name="Young S.K."/>
            <person name="Zeng Q."/>
            <person name="Dieguez-Uribeondo J."/>
            <person name="Russ C."/>
            <person name="Tyler B.M."/>
            <person name="van West P."/>
        </authorList>
    </citation>
    <scope>NUCLEOTIDE SEQUENCE [LARGE SCALE GENOMIC DNA]</scope>
    <source>
        <strain evidence="1 2">CBS 223.65</strain>
    </source>
</reference>